<organism evidence="1 2">
    <name type="scientific">Trifolium medium</name>
    <dbReference type="NCBI Taxonomy" id="97028"/>
    <lineage>
        <taxon>Eukaryota</taxon>
        <taxon>Viridiplantae</taxon>
        <taxon>Streptophyta</taxon>
        <taxon>Embryophyta</taxon>
        <taxon>Tracheophyta</taxon>
        <taxon>Spermatophyta</taxon>
        <taxon>Magnoliopsida</taxon>
        <taxon>eudicotyledons</taxon>
        <taxon>Gunneridae</taxon>
        <taxon>Pentapetalae</taxon>
        <taxon>rosids</taxon>
        <taxon>fabids</taxon>
        <taxon>Fabales</taxon>
        <taxon>Fabaceae</taxon>
        <taxon>Papilionoideae</taxon>
        <taxon>50 kb inversion clade</taxon>
        <taxon>NPAAA clade</taxon>
        <taxon>Hologalegina</taxon>
        <taxon>IRL clade</taxon>
        <taxon>Trifolieae</taxon>
        <taxon>Trifolium</taxon>
    </lineage>
</organism>
<dbReference type="EMBL" id="LXQA010519407">
    <property type="protein sequence ID" value="MCI56852.1"/>
    <property type="molecule type" value="Genomic_DNA"/>
</dbReference>
<dbReference type="Proteomes" id="UP000265520">
    <property type="component" value="Unassembled WGS sequence"/>
</dbReference>
<accession>A0A392T7T5</accession>
<protein>
    <submittedName>
        <fullName evidence="1">Uncharacterized protein</fullName>
    </submittedName>
</protein>
<name>A0A392T7T5_9FABA</name>
<evidence type="ECO:0000313" key="2">
    <source>
        <dbReference type="Proteomes" id="UP000265520"/>
    </source>
</evidence>
<proteinExistence type="predicted"/>
<evidence type="ECO:0000313" key="1">
    <source>
        <dbReference type="EMBL" id="MCI56852.1"/>
    </source>
</evidence>
<feature type="non-terminal residue" evidence="1">
    <location>
        <position position="31"/>
    </location>
</feature>
<sequence length="31" mass="3425">MLGGRLECTIGGTWLGGGNPFQWEEELVVQF</sequence>
<dbReference type="AlphaFoldDB" id="A0A392T7T5"/>
<reference evidence="1 2" key="1">
    <citation type="journal article" date="2018" name="Front. Plant Sci.">
        <title>Red Clover (Trifolium pratense) and Zigzag Clover (T. medium) - A Picture of Genomic Similarities and Differences.</title>
        <authorList>
            <person name="Dluhosova J."/>
            <person name="Istvanek J."/>
            <person name="Nedelnik J."/>
            <person name="Repkova J."/>
        </authorList>
    </citation>
    <scope>NUCLEOTIDE SEQUENCE [LARGE SCALE GENOMIC DNA]</scope>
    <source>
        <strain evidence="2">cv. 10/8</strain>
        <tissue evidence="1">Leaf</tissue>
    </source>
</reference>
<comment type="caution">
    <text evidence="1">The sequence shown here is derived from an EMBL/GenBank/DDBJ whole genome shotgun (WGS) entry which is preliminary data.</text>
</comment>
<keyword evidence="2" id="KW-1185">Reference proteome</keyword>